<dbReference type="RefSeq" id="WP_093354076.1">
    <property type="nucleotide sequence ID" value="NZ_FOUY01000049.1"/>
</dbReference>
<dbReference type="Pfam" id="PF10118">
    <property type="entry name" value="Metal_hydrol"/>
    <property type="match status" value="1"/>
</dbReference>
<dbReference type="EMBL" id="FOUY01000049">
    <property type="protein sequence ID" value="SFO37931.1"/>
    <property type="molecule type" value="Genomic_DNA"/>
</dbReference>
<evidence type="ECO:0000256" key="1">
    <source>
        <dbReference type="SAM" id="Phobius"/>
    </source>
</evidence>
<reference evidence="2 3" key="1">
    <citation type="submission" date="2016-10" db="EMBL/GenBank/DDBJ databases">
        <authorList>
            <person name="de Groot N.N."/>
        </authorList>
    </citation>
    <scope>NUCLEOTIDE SEQUENCE [LARGE SCALE GENOMIC DNA]</scope>
    <source>
        <strain evidence="2 3">CGMCC 4.1877</strain>
    </source>
</reference>
<evidence type="ECO:0000313" key="3">
    <source>
        <dbReference type="Proteomes" id="UP000199614"/>
    </source>
</evidence>
<dbReference type="Proteomes" id="UP000199614">
    <property type="component" value="Unassembled WGS sequence"/>
</dbReference>
<sequence length="294" mass="33928">MTTSAPRPRRLQGADVGIPPRQLDFRLPEKLAPWAYADNATATLFLAMLSAIFPPGEDFFVRSVVHFRDRVQGDEDLRARVAGFTAQEVIHSREHDRLNGVFQERGFPVEVPEKAVAAALTVLHRTSPRLQLACTALMEHFTAVLAEDILSTDEFRERVDADITELWLWHALEELEHKSVTYDVYEVIGTSERERRLAVPLVLATVGVAALYGWGYLLVQQGVWRRPADLREGWRLMFGRGQFMRRVLTRMPVFNHPRFHPDKHDTRELEQRWREILFGTEGSLTEQLRRPPQR</sequence>
<dbReference type="PANTHER" id="PTHR39456:SF1">
    <property type="entry name" value="METAL-DEPENDENT HYDROLASE"/>
    <property type="match status" value="1"/>
</dbReference>
<keyword evidence="1" id="KW-0472">Membrane</keyword>
<dbReference type="PIRSF" id="PIRSF007580">
    <property type="entry name" value="UCP07580"/>
    <property type="match status" value="1"/>
</dbReference>
<keyword evidence="1" id="KW-1133">Transmembrane helix</keyword>
<protein>
    <recommendedName>
        <fullName evidence="4">Metal-dependent hydrolase</fullName>
    </recommendedName>
</protein>
<dbReference type="AlphaFoldDB" id="A0A1I5GQT6"/>
<proteinExistence type="predicted"/>
<dbReference type="STRING" id="260086.SAMN05216207_104926"/>
<gene>
    <name evidence="2" type="ORF">SAMN05216207_104926</name>
</gene>
<accession>A0A1I5GQT6</accession>
<dbReference type="InterPro" id="IPR016516">
    <property type="entry name" value="UCP07580"/>
</dbReference>
<evidence type="ECO:0000313" key="2">
    <source>
        <dbReference type="EMBL" id="SFO37931.1"/>
    </source>
</evidence>
<name>A0A1I5GQT6_PSUAM</name>
<evidence type="ECO:0008006" key="4">
    <source>
        <dbReference type="Google" id="ProtNLM"/>
    </source>
</evidence>
<keyword evidence="1" id="KW-0812">Transmembrane</keyword>
<keyword evidence="3" id="KW-1185">Reference proteome</keyword>
<feature type="transmembrane region" description="Helical" evidence="1">
    <location>
        <begin position="197"/>
        <end position="219"/>
    </location>
</feature>
<organism evidence="2 3">
    <name type="scientific">Pseudonocardia ammonioxydans</name>
    <dbReference type="NCBI Taxonomy" id="260086"/>
    <lineage>
        <taxon>Bacteria</taxon>
        <taxon>Bacillati</taxon>
        <taxon>Actinomycetota</taxon>
        <taxon>Actinomycetes</taxon>
        <taxon>Pseudonocardiales</taxon>
        <taxon>Pseudonocardiaceae</taxon>
        <taxon>Pseudonocardia</taxon>
    </lineage>
</organism>
<dbReference type="PANTHER" id="PTHR39456">
    <property type="entry name" value="METAL-DEPENDENT HYDROLASE"/>
    <property type="match status" value="1"/>
</dbReference>
<dbReference type="OrthoDB" id="4760165at2"/>